<accession>A0A2P5DT27</accession>
<comment type="caution">
    <text evidence="1">The sequence shown here is derived from an EMBL/GenBank/DDBJ whole genome shotgun (WGS) entry which is preliminary data.</text>
</comment>
<keyword evidence="2" id="KW-1185">Reference proteome</keyword>
<evidence type="ECO:0000313" key="1">
    <source>
        <dbReference type="EMBL" id="PON76453.1"/>
    </source>
</evidence>
<dbReference type="AlphaFoldDB" id="A0A2P5DT27"/>
<dbReference type="OrthoDB" id="10311776at2759"/>
<protein>
    <submittedName>
        <fullName evidence="1">Uncharacterized protein</fullName>
    </submittedName>
</protein>
<sequence>MQQFHPLLITCNFLSLMDKSSKNAFYLLSFSFLAVEHLIDKHFNFNNENINIILQSSKSEAWIHLKGWYLYLIVSLVYEDIIGLYIMQETTTDHYQNTYH</sequence>
<proteinExistence type="predicted"/>
<gene>
    <name evidence="1" type="ORF">PanWU01x14_035070</name>
</gene>
<dbReference type="Proteomes" id="UP000237105">
    <property type="component" value="Unassembled WGS sequence"/>
</dbReference>
<name>A0A2P5DT27_PARAD</name>
<reference evidence="2" key="1">
    <citation type="submission" date="2016-06" db="EMBL/GenBank/DDBJ databases">
        <title>Parallel loss of symbiosis genes in relatives of nitrogen-fixing non-legume Parasponia.</title>
        <authorList>
            <person name="Van Velzen R."/>
            <person name="Holmer R."/>
            <person name="Bu F."/>
            <person name="Rutten L."/>
            <person name="Van Zeijl A."/>
            <person name="Liu W."/>
            <person name="Santuari L."/>
            <person name="Cao Q."/>
            <person name="Sharma T."/>
            <person name="Shen D."/>
            <person name="Roswanjaya Y."/>
            <person name="Wardhani T."/>
            <person name="Kalhor M.S."/>
            <person name="Jansen J."/>
            <person name="Van den Hoogen J."/>
            <person name="Gungor B."/>
            <person name="Hartog M."/>
            <person name="Hontelez J."/>
            <person name="Verver J."/>
            <person name="Yang W.-C."/>
            <person name="Schijlen E."/>
            <person name="Repin R."/>
            <person name="Schilthuizen M."/>
            <person name="Schranz E."/>
            <person name="Heidstra R."/>
            <person name="Miyata K."/>
            <person name="Fedorova E."/>
            <person name="Kohlen W."/>
            <person name="Bisseling T."/>
            <person name="Smit S."/>
            <person name="Geurts R."/>
        </authorList>
    </citation>
    <scope>NUCLEOTIDE SEQUENCE [LARGE SCALE GENOMIC DNA]</scope>
    <source>
        <strain evidence="2">cv. WU1-14</strain>
    </source>
</reference>
<organism evidence="1 2">
    <name type="scientific">Parasponia andersonii</name>
    <name type="common">Sponia andersonii</name>
    <dbReference type="NCBI Taxonomy" id="3476"/>
    <lineage>
        <taxon>Eukaryota</taxon>
        <taxon>Viridiplantae</taxon>
        <taxon>Streptophyta</taxon>
        <taxon>Embryophyta</taxon>
        <taxon>Tracheophyta</taxon>
        <taxon>Spermatophyta</taxon>
        <taxon>Magnoliopsida</taxon>
        <taxon>eudicotyledons</taxon>
        <taxon>Gunneridae</taxon>
        <taxon>Pentapetalae</taxon>
        <taxon>rosids</taxon>
        <taxon>fabids</taxon>
        <taxon>Rosales</taxon>
        <taxon>Cannabaceae</taxon>
        <taxon>Parasponia</taxon>
    </lineage>
</organism>
<dbReference type="EMBL" id="JXTB01000018">
    <property type="protein sequence ID" value="PON76453.1"/>
    <property type="molecule type" value="Genomic_DNA"/>
</dbReference>
<evidence type="ECO:0000313" key="2">
    <source>
        <dbReference type="Proteomes" id="UP000237105"/>
    </source>
</evidence>